<keyword evidence="1" id="KW-0812">Transmembrane</keyword>
<name>A0A7T2LM15_9SPHN</name>
<dbReference type="InterPro" id="IPR010664">
    <property type="entry name" value="LipoPS_assembly_LptC-rel"/>
</dbReference>
<accession>A0A7T2LM15</accession>
<dbReference type="EMBL" id="CP065592">
    <property type="protein sequence ID" value="QPQ54607.1"/>
    <property type="molecule type" value="Genomic_DNA"/>
</dbReference>
<reference evidence="2 3" key="1">
    <citation type="submission" date="2020-11" db="EMBL/GenBank/DDBJ databases">
        <title>Genome seq and assembly of Sphingosinicella sp.</title>
        <authorList>
            <person name="Chhetri G."/>
        </authorList>
    </citation>
    <scope>NUCLEOTIDE SEQUENCE [LARGE SCALE GENOMIC DNA]</scope>
    <source>
        <strain evidence="2 3">UDD2</strain>
    </source>
</reference>
<dbReference type="Proteomes" id="UP000594873">
    <property type="component" value="Chromosome"/>
</dbReference>
<organism evidence="2 3">
    <name type="scientific">Allosphingosinicella flava</name>
    <dbReference type="NCBI Taxonomy" id="2771430"/>
    <lineage>
        <taxon>Bacteria</taxon>
        <taxon>Pseudomonadati</taxon>
        <taxon>Pseudomonadota</taxon>
        <taxon>Alphaproteobacteria</taxon>
        <taxon>Sphingomonadales</taxon>
        <taxon>Sphingomonadaceae</taxon>
        <taxon>Allosphingosinicella</taxon>
    </lineage>
</organism>
<dbReference type="AlphaFoldDB" id="A0A7T2LM15"/>
<dbReference type="Pfam" id="PF06835">
    <property type="entry name" value="LptC"/>
    <property type="match status" value="1"/>
</dbReference>
<evidence type="ECO:0000256" key="1">
    <source>
        <dbReference type="SAM" id="Phobius"/>
    </source>
</evidence>
<sequence length="212" mass="22814">MSEAATRERTVKRHWAVPGSAHDRFVGILKIALPTLIGMLVAYLALAPLTRGEEFSFLLDKNEVAVAEERMRVLSAQYRGQDSKGRPFVIGADSAIQATSADPIVDINGMAARMLLENGPATLTASKARYNLEEETVAVNGPVRFAAADGYRLETRDVQVDLDTRTMHGDNGVSGEMPLGSFSADTMSADLGSRTVTLAGRARLHIEQGAAR</sequence>
<protein>
    <submittedName>
        <fullName evidence="2">LPS export ABC transporter periplasmic protein LptC</fullName>
    </submittedName>
</protein>
<dbReference type="KEGG" id="sflv:IC614_09750"/>
<keyword evidence="3" id="KW-1185">Reference proteome</keyword>
<proteinExistence type="predicted"/>
<dbReference type="RefSeq" id="WP_200971151.1">
    <property type="nucleotide sequence ID" value="NZ_CP065592.1"/>
</dbReference>
<feature type="transmembrane region" description="Helical" evidence="1">
    <location>
        <begin position="25"/>
        <end position="46"/>
    </location>
</feature>
<gene>
    <name evidence="2" type="primary">lptC</name>
    <name evidence="2" type="ORF">IC614_09750</name>
</gene>
<keyword evidence="1" id="KW-1133">Transmembrane helix</keyword>
<evidence type="ECO:0000313" key="3">
    <source>
        <dbReference type="Proteomes" id="UP000594873"/>
    </source>
</evidence>
<evidence type="ECO:0000313" key="2">
    <source>
        <dbReference type="EMBL" id="QPQ54607.1"/>
    </source>
</evidence>
<keyword evidence="1" id="KW-0472">Membrane</keyword>
<dbReference type="Gene3D" id="2.60.450.10">
    <property type="entry name" value="Lipopolysaccharide (LPS) transport protein A like domain"/>
    <property type="match status" value="1"/>
</dbReference>